<reference evidence="1 2" key="1">
    <citation type="submission" date="2018-06" db="EMBL/GenBank/DDBJ databases">
        <authorList>
            <consortium name="Pathogen Informatics"/>
            <person name="Doyle S."/>
        </authorList>
    </citation>
    <scope>NUCLEOTIDE SEQUENCE [LARGE SCALE GENOMIC DNA]</scope>
    <source>
        <strain evidence="1 2">NCTC11190</strain>
    </source>
</reference>
<keyword evidence="2" id="KW-1185">Reference proteome</keyword>
<dbReference type="Proteomes" id="UP000255233">
    <property type="component" value="Unassembled WGS sequence"/>
</dbReference>
<evidence type="ECO:0000313" key="2">
    <source>
        <dbReference type="Proteomes" id="UP000255233"/>
    </source>
</evidence>
<dbReference type="AlphaFoldDB" id="A0A379MU35"/>
<protein>
    <submittedName>
        <fullName evidence="1">Fimbrillin-A associated anchor proteins Mfa1 and Mfa2</fullName>
    </submittedName>
</protein>
<dbReference type="STRING" id="880526.GCA_000427365_02292"/>
<accession>A0A379MU35</accession>
<name>A0A379MU35_9BACT</name>
<dbReference type="EMBL" id="UGVL01000001">
    <property type="protein sequence ID" value="SUE34142.1"/>
    <property type="molecule type" value="Genomic_DNA"/>
</dbReference>
<gene>
    <name evidence="1" type="ORF">NCTC11190_01360</name>
</gene>
<organism evidence="1 2">
    <name type="scientific">Rikenella microfusus</name>
    <dbReference type="NCBI Taxonomy" id="28139"/>
    <lineage>
        <taxon>Bacteria</taxon>
        <taxon>Pseudomonadati</taxon>
        <taxon>Bacteroidota</taxon>
        <taxon>Bacteroidia</taxon>
        <taxon>Bacteroidales</taxon>
        <taxon>Rikenellaceae</taxon>
        <taxon>Rikenella</taxon>
    </lineage>
</organism>
<sequence>MSAGVSTLDDLKVVLDNGTSHDTGDPLFHHYGHFHVQRGDPVVIPVLLDKCYYRIDLTVSGAEAAEDFTVTFQGASSGIDYAGETLAESVLYRPPLKKTEEGIHTGTLCLPRFGDDSSVTMILASGARKLAEIPLSEYLRNGDVPIDLTAKDVIIPIEVHVRTAAVTVTVNEWAEGALQIPIVGH</sequence>
<evidence type="ECO:0000313" key="1">
    <source>
        <dbReference type="EMBL" id="SUE34142.1"/>
    </source>
</evidence>
<proteinExistence type="predicted"/>